<organism evidence="10 11">
    <name type="scientific">Rhodopirellula maiorica SM1</name>
    <dbReference type="NCBI Taxonomy" id="1265738"/>
    <lineage>
        <taxon>Bacteria</taxon>
        <taxon>Pseudomonadati</taxon>
        <taxon>Planctomycetota</taxon>
        <taxon>Planctomycetia</taxon>
        <taxon>Pirellulales</taxon>
        <taxon>Pirellulaceae</taxon>
        <taxon>Novipirellula</taxon>
    </lineage>
</organism>
<dbReference type="SUPFAM" id="SSF54534">
    <property type="entry name" value="FKBP-like"/>
    <property type="match status" value="1"/>
</dbReference>
<accession>M5RPN4</accession>
<dbReference type="AlphaFoldDB" id="M5RPN4"/>
<dbReference type="PANTHER" id="PTHR43811:SF19">
    <property type="entry name" value="39 KDA FK506-BINDING NUCLEAR PROTEIN"/>
    <property type="match status" value="1"/>
</dbReference>
<dbReference type="Pfam" id="PF00254">
    <property type="entry name" value="FKBP_C"/>
    <property type="match status" value="1"/>
</dbReference>
<comment type="caution">
    <text evidence="10">The sequence shown here is derived from an EMBL/GenBank/DDBJ whole genome shotgun (WGS) entry which is preliminary data.</text>
</comment>
<dbReference type="FunFam" id="3.10.50.40:FF:000006">
    <property type="entry name" value="Peptidyl-prolyl cis-trans isomerase"/>
    <property type="match status" value="1"/>
</dbReference>
<proteinExistence type="inferred from homology"/>
<keyword evidence="11" id="KW-1185">Reference proteome</keyword>
<reference evidence="10 11" key="1">
    <citation type="journal article" date="2013" name="Mar. Genomics">
        <title>Expression of sulfatases in Rhodopirellula baltica and the diversity of sulfatases in the genus Rhodopirellula.</title>
        <authorList>
            <person name="Wegner C.E."/>
            <person name="Richter-Heitmann T."/>
            <person name="Klindworth A."/>
            <person name="Klockow C."/>
            <person name="Richter M."/>
            <person name="Achstetter T."/>
            <person name="Glockner F.O."/>
            <person name="Harder J."/>
        </authorList>
    </citation>
    <scope>NUCLEOTIDE SEQUENCE [LARGE SCALE GENOMIC DNA]</scope>
    <source>
        <strain evidence="10 11">SM1</strain>
    </source>
</reference>
<dbReference type="InterPro" id="IPR046357">
    <property type="entry name" value="PPIase_dom_sf"/>
</dbReference>
<feature type="domain" description="PPIase FKBP-type" evidence="9">
    <location>
        <begin position="82"/>
        <end position="168"/>
    </location>
</feature>
<evidence type="ECO:0000256" key="7">
    <source>
        <dbReference type="SAM" id="MobiDB-lite"/>
    </source>
</evidence>
<feature type="signal peptide" evidence="8">
    <location>
        <begin position="1"/>
        <end position="21"/>
    </location>
</feature>
<gene>
    <name evidence="10" type="ORF">RMSM_05746</name>
</gene>
<dbReference type="OrthoDB" id="280278at2"/>
<evidence type="ECO:0000256" key="1">
    <source>
        <dbReference type="ARBA" id="ARBA00000971"/>
    </source>
</evidence>
<dbReference type="GO" id="GO:0003755">
    <property type="term" value="F:peptidyl-prolyl cis-trans isomerase activity"/>
    <property type="evidence" value="ECO:0007669"/>
    <property type="project" value="UniProtKB-UniRule"/>
</dbReference>
<feature type="region of interest" description="Disordered" evidence="7">
    <location>
        <begin position="24"/>
        <end position="56"/>
    </location>
</feature>
<feature type="compositionally biased region" description="Basic and acidic residues" evidence="7">
    <location>
        <begin position="42"/>
        <end position="56"/>
    </location>
</feature>
<dbReference type="EMBL" id="ANOG01000808">
    <property type="protein sequence ID" value="EMI17337.1"/>
    <property type="molecule type" value="Genomic_DNA"/>
</dbReference>
<evidence type="ECO:0000313" key="10">
    <source>
        <dbReference type="EMBL" id="EMI17337.1"/>
    </source>
</evidence>
<keyword evidence="8" id="KW-0732">Signal</keyword>
<feature type="chain" id="PRO_5004070714" description="Peptidyl-prolyl cis-trans isomerase" evidence="8">
    <location>
        <begin position="22"/>
        <end position="168"/>
    </location>
</feature>
<name>M5RPN4_9BACT</name>
<dbReference type="EC" id="5.2.1.8" evidence="6"/>
<evidence type="ECO:0000259" key="9">
    <source>
        <dbReference type="PROSITE" id="PS50059"/>
    </source>
</evidence>
<protein>
    <recommendedName>
        <fullName evidence="6">Peptidyl-prolyl cis-trans isomerase</fullName>
        <ecNumber evidence="6">5.2.1.8</ecNumber>
    </recommendedName>
</protein>
<keyword evidence="4 5" id="KW-0413">Isomerase</keyword>
<keyword evidence="3 5" id="KW-0697">Rotamase</keyword>
<evidence type="ECO:0000313" key="11">
    <source>
        <dbReference type="Proteomes" id="UP000011991"/>
    </source>
</evidence>
<evidence type="ECO:0000256" key="5">
    <source>
        <dbReference type="PROSITE-ProRule" id="PRU00277"/>
    </source>
</evidence>
<evidence type="ECO:0000256" key="6">
    <source>
        <dbReference type="RuleBase" id="RU003915"/>
    </source>
</evidence>
<comment type="similarity">
    <text evidence="2 6">Belongs to the FKBP-type PPIase family.</text>
</comment>
<evidence type="ECO:0000256" key="8">
    <source>
        <dbReference type="SAM" id="SignalP"/>
    </source>
</evidence>
<evidence type="ECO:0000256" key="2">
    <source>
        <dbReference type="ARBA" id="ARBA00006577"/>
    </source>
</evidence>
<dbReference type="PANTHER" id="PTHR43811">
    <property type="entry name" value="FKBP-TYPE PEPTIDYL-PROLYL CIS-TRANS ISOMERASE FKPA"/>
    <property type="match status" value="1"/>
</dbReference>
<sequence>MDRMLKTALLLLLFVSMTLGANGDEVPADDKDSKLKPGPVDPQEKDKPGAIDEDAKAEFKKTDSGLKYRILRKSDKAKPTAKDSVEVHYKGWLDDGSIFDSSYRRGAKISFPLSGVIKGWTEGMQLIGEGGMIELEIPAELGYGQRGAGGVIPPNAKLHFIVELFEIK</sequence>
<dbReference type="Proteomes" id="UP000011991">
    <property type="component" value="Unassembled WGS sequence"/>
</dbReference>
<evidence type="ECO:0000256" key="4">
    <source>
        <dbReference type="ARBA" id="ARBA00023235"/>
    </source>
</evidence>
<dbReference type="Gene3D" id="3.10.50.40">
    <property type="match status" value="1"/>
</dbReference>
<dbReference type="InterPro" id="IPR001179">
    <property type="entry name" value="PPIase_FKBP_dom"/>
</dbReference>
<comment type="catalytic activity">
    <reaction evidence="1 5 6">
        <text>[protein]-peptidylproline (omega=180) = [protein]-peptidylproline (omega=0)</text>
        <dbReference type="Rhea" id="RHEA:16237"/>
        <dbReference type="Rhea" id="RHEA-COMP:10747"/>
        <dbReference type="Rhea" id="RHEA-COMP:10748"/>
        <dbReference type="ChEBI" id="CHEBI:83833"/>
        <dbReference type="ChEBI" id="CHEBI:83834"/>
        <dbReference type="EC" id="5.2.1.8"/>
    </reaction>
</comment>
<evidence type="ECO:0000256" key="3">
    <source>
        <dbReference type="ARBA" id="ARBA00023110"/>
    </source>
</evidence>
<dbReference type="PATRIC" id="fig|1265738.3.peg.5747"/>
<dbReference type="PROSITE" id="PS50059">
    <property type="entry name" value="FKBP_PPIASE"/>
    <property type="match status" value="1"/>
</dbReference>